<dbReference type="EMBL" id="FTNM01000001">
    <property type="protein sequence ID" value="SIQ61431.1"/>
    <property type="molecule type" value="Genomic_DNA"/>
</dbReference>
<reference evidence="3" key="1">
    <citation type="submission" date="2017-01" db="EMBL/GenBank/DDBJ databases">
        <authorList>
            <person name="Varghese N."/>
            <person name="Submissions S."/>
        </authorList>
    </citation>
    <scope>NUCLEOTIDE SEQUENCE [LARGE SCALE GENOMIC DNA]</scope>
    <source>
        <strain evidence="3">DM9</strain>
    </source>
</reference>
<dbReference type="Proteomes" id="UP000185924">
    <property type="component" value="Unassembled WGS sequence"/>
</dbReference>
<dbReference type="PANTHER" id="PTHR47623">
    <property type="entry name" value="OS09G0287300 PROTEIN"/>
    <property type="match status" value="1"/>
</dbReference>
<evidence type="ECO:0000313" key="2">
    <source>
        <dbReference type="EMBL" id="SIQ61431.1"/>
    </source>
</evidence>
<accession>A0A1N6U7F2</accession>
<organism evidence="2 3">
    <name type="scientific">Pontibacter lucknowensis</name>
    <dbReference type="NCBI Taxonomy" id="1077936"/>
    <lineage>
        <taxon>Bacteria</taxon>
        <taxon>Pseudomonadati</taxon>
        <taxon>Bacteroidota</taxon>
        <taxon>Cytophagia</taxon>
        <taxon>Cytophagales</taxon>
        <taxon>Hymenobacteraceae</taxon>
        <taxon>Pontibacter</taxon>
    </lineage>
</organism>
<evidence type="ECO:0000313" key="3">
    <source>
        <dbReference type="Proteomes" id="UP000185924"/>
    </source>
</evidence>
<dbReference type="InterPro" id="IPR029033">
    <property type="entry name" value="His_PPase_superfam"/>
</dbReference>
<dbReference type="SUPFAM" id="SSF53254">
    <property type="entry name" value="Phosphoglycerate mutase-like"/>
    <property type="match status" value="1"/>
</dbReference>
<dbReference type="Gene3D" id="3.40.50.1240">
    <property type="entry name" value="Phosphoglycerate mutase-like"/>
    <property type="match status" value="1"/>
</dbReference>
<dbReference type="PANTHER" id="PTHR47623:SF1">
    <property type="entry name" value="OS09G0287300 PROTEIN"/>
    <property type="match status" value="1"/>
</dbReference>
<name>A0A1N6U7F2_9BACT</name>
<dbReference type="InterPro" id="IPR013078">
    <property type="entry name" value="His_Pase_superF_clade-1"/>
</dbReference>
<gene>
    <name evidence="2" type="ORF">SAMN05421545_0721</name>
</gene>
<keyword evidence="3" id="KW-1185">Reference proteome</keyword>
<feature type="binding site" evidence="1">
    <location>
        <position position="73"/>
    </location>
    <ligand>
        <name>substrate</name>
    </ligand>
</feature>
<dbReference type="AlphaFoldDB" id="A0A1N6U7F2"/>
<evidence type="ECO:0000256" key="1">
    <source>
        <dbReference type="PIRSR" id="PIRSR613078-2"/>
    </source>
</evidence>
<dbReference type="CDD" id="cd07067">
    <property type="entry name" value="HP_PGM_like"/>
    <property type="match status" value="1"/>
</dbReference>
<dbReference type="SMART" id="SM00855">
    <property type="entry name" value="PGAM"/>
    <property type="match status" value="1"/>
</dbReference>
<protein>
    <submittedName>
        <fullName evidence="2">Phosphohistidine phosphatase</fullName>
    </submittedName>
</protein>
<proteinExistence type="predicted"/>
<sequence>MYLASCYTFLKEIYLMKTLYIMRHAKSSWKFEELSDHDRPLNKRGRNDAPLMGQELAANNAQLQLILSSPAVRALTTATLVARELDYDADDIAVNDRMYGASAEELLEIAREAPADVDSMMMVGHNESISEFANMLSPKHVASMPTAGVVALRFNCDSWYDIKRDNAELLFYDVPKNHK</sequence>
<dbReference type="STRING" id="1077936.SAMN05421545_0721"/>
<dbReference type="Pfam" id="PF00300">
    <property type="entry name" value="His_Phos_1"/>
    <property type="match status" value="1"/>
</dbReference>